<dbReference type="AlphaFoldDB" id="A0AAV0GZ04"/>
<evidence type="ECO:0000256" key="1">
    <source>
        <dbReference type="SAM" id="MobiDB-lite"/>
    </source>
</evidence>
<dbReference type="Proteomes" id="UP001154282">
    <property type="component" value="Unassembled WGS sequence"/>
</dbReference>
<organism evidence="2 3">
    <name type="scientific">Linum tenue</name>
    <dbReference type="NCBI Taxonomy" id="586396"/>
    <lineage>
        <taxon>Eukaryota</taxon>
        <taxon>Viridiplantae</taxon>
        <taxon>Streptophyta</taxon>
        <taxon>Embryophyta</taxon>
        <taxon>Tracheophyta</taxon>
        <taxon>Spermatophyta</taxon>
        <taxon>Magnoliopsida</taxon>
        <taxon>eudicotyledons</taxon>
        <taxon>Gunneridae</taxon>
        <taxon>Pentapetalae</taxon>
        <taxon>rosids</taxon>
        <taxon>fabids</taxon>
        <taxon>Malpighiales</taxon>
        <taxon>Linaceae</taxon>
        <taxon>Linum</taxon>
    </lineage>
</organism>
<proteinExistence type="predicted"/>
<sequence length="113" mass="12969">MNYYKLISSTQVHRVHQLPRRRRLRHLLQPSPRSPQPPQEDPHLHGRRPPRPRSINFGVPLGRDLEFDGLRLDPVAELRRVQMVLGRACDSPGVRGALRQESDFGVLQQGGSR</sequence>
<comment type="caution">
    <text evidence="2">The sequence shown here is derived from an EMBL/GenBank/DDBJ whole genome shotgun (WGS) entry which is preliminary data.</text>
</comment>
<keyword evidence="3" id="KW-1185">Reference proteome</keyword>
<dbReference type="EMBL" id="CAMGYJ010000002">
    <property type="protein sequence ID" value="CAI0377938.1"/>
    <property type="molecule type" value="Genomic_DNA"/>
</dbReference>
<protein>
    <submittedName>
        <fullName evidence="2">Uncharacterized protein</fullName>
    </submittedName>
</protein>
<evidence type="ECO:0000313" key="3">
    <source>
        <dbReference type="Proteomes" id="UP001154282"/>
    </source>
</evidence>
<reference evidence="2" key="1">
    <citation type="submission" date="2022-08" db="EMBL/GenBank/DDBJ databases">
        <authorList>
            <person name="Gutierrez-Valencia J."/>
        </authorList>
    </citation>
    <scope>NUCLEOTIDE SEQUENCE</scope>
</reference>
<accession>A0AAV0GZ04</accession>
<gene>
    <name evidence="2" type="ORF">LITE_LOCUS1679</name>
</gene>
<feature type="region of interest" description="Disordered" evidence="1">
    <location>
        <begin position="8"/>
        <end position="57"/>
    </location>
</feature>
<evidence type="ECO:0000313" key="2">
    <source>
        <dbReference type="EMBL" id="CAI0377938.1"/>
    </source>
</evidence>
<name>A0AAV0GZ04_9ROSI</name>
<feature type="compositionally biased region" description="Basic residues" evidence="1">
    <location>
        <begin position="13"/>
        <end position="26"/>
    </location>
</feature>